<evidence type="ECO:0000313" key="10">
    <source>
        <dbReference type="Proteomes" id="UP001304650"/>
    </source>
</evidence>
<keyword evidence="6 7" id="KW-0472">Membrane</keyword>
<keyword evidence="5 7" id="KW-1133">Transmembrane helix</keyword>
<accession>A0AA96LTL0</accession>
<evidence type="ECO:0000256" key="2">
    <source>
        <dbReference type="ARBA" id="ARBA00022448"/>
    </source>
</evidence>
<dbReference type="Proteomes" id="UP001304650">
    <property type="component" value="Chromosome"/>
</dbReference>
<evidence type="ECO:0000256" key="6">
    <source>
        <dbReference type="ARBA" id="ARBA00023136"/>
    </source>
</evidence>
<evidence type="ECO:0000256" key="7">
    <source>
        <dbReference type="SAM" id="Phobius"/>
    </source>
</evidence>
<dbReference type="AlphaFoldDB" id="A0AA96LTL0"/>
<evidence type="ECO:0000256" key="4">
    <source>
        <dbReference type="ARBA" id="ARBA00022692"/>
    </source>
</evidence>
<dbReference type="PROSITE" id="PS50928">
    <property type="entry name" value="ABC_TM1"/>
    <property type="match status" value="1"/>
</dbReference>
<comment type="subcellular location">
    <subcellularLocation>
        <location evidence="1">Cell membrane</location>
        <topology evidence="1">Multi-pass membrane protein</topology>
    </subcellularLocation>
</comment>
<proteinExistence type="predicted"/>
<dbReference type="Gene3D" id="1.10.3720.10">
    <property type="entry name" value="MetI-like"/>
    <property type="match status" value="1"/>
</dbReference>
<keyword evidence="2" id="KW-0813">Transport</keyword>
<sequence length="47" mass="5536">MLESASIDGCSKMRIFWKIVLPNPMMFVFPFFQKYFVRGITFGAVKR</sequence>
<dbReference type="SUPFAM" id="SSF161098">
    <property type="entry name" value="MetI-like"/>
    <property type="match status" value="1"/>
</dbReference>
<organism evidence="9 10">
    <name type="scientific">Paenibacillus roseopurpureus</name>
    <dbReference type="NCBI Taxonomy" id="2918901"/>
    <lineage>
        <taxon>Bacteria</taxon>
        <taxon>Bacillati</taxon>
        <taxon>Bacillota</taxon>
        <taxon>Bacilli</taxon>
        <taxon>Bacillales</taxon>
        <taxon>Paenibacillaceae</taxon>
        <taxon>Paenibacillus</taxon>
    </lineage>
</organism>
<feature type="transmembrane region" description="Helical" evidence="7">
    <location>
        <begin position="15"/>
        <end position="37"/>
    </location>
</feature>
<evidence type="ECO:0000256" key="1">
    <source>
        <dbReference type="ARBA" id="ARBA00004651"/>
    </source>
</evidence>
<dbReference type="InterPro" id="IPR000515">
    <property type="entry name" value="MetI-like"/>
</dbReference>
<evidence type="ECO:0000259" key="8">
    <source>
        <dbReference type="PROSITE" id="PS50928"/>
    </source>
</evidence>
<protein>
    <recommendedName>
        <fullName evidence="8">ABC transmembrane type-1 domain-containing protein</fullName>
    </recommendedName>
</protein>
<keyword evidence="4 7" id="KW-0812">Transmembrane</keyword>
<name>A0AA96LTL0_9BACL</name>
<dbReference type="GO" id="GO:0055085">
    <property type="term" value="P:transmembrane transport"/>
    <property type="evidence" value="ECO:0007669"/>
    <property type="project" value="InterPro"/>
</dbReference>
<dbReference type="EMBL" id="CP130319">
    <property type="protein sequence ID" value="WNR47093.1"/>
    <property type="molecule type" value="Genomic_DNA"/>
</dbReference>
<evidence type="ECO:0000256" key="3">
    <source>
        <dbReference type="ARBA" id="ARBA00022475"/>
    </source>
</evidence>
<evidence type="ECO:0000313" key="9">
    <source>
        <dbReference type="EMBL" id="WNR47093.1"/>
    </source>
</evidence>
<dbReference type="KEGG" id="proo:MJB10_17065"/>
<dbReference type="PANTHER" id="PTHR43744:SF8">
    <property type="entry name" value="SN-GLYCEROL-3-PHOSPHATE TRANSPORT SYSTEM PERMEASE PROTEIN UGPE"/>
    <property type="match status" value="1"/>
</dbReference>
<reference evidence="9" key="1">
    <citation type="submission" date="2022-02" db="EMBL/GenBank/DDBJ databases">
        <title>Paenibacillus sp. MBLB1832 Whole Genome Shotgun Sequencing.</title>
        <authorList>
            <person name="Hwang C.Y."/>
            <person name="Cho E.-S."/>
            <person name="Seo M.-J."/>
        </authorList>
    </citation>
    <scope>NUCLEOTIDE SEQUENCE</scope>
    <source>
        <strain evidence="9">MBLB1832</strain>
    </source>
</reference>
<keyword evidence="10" id="KW-1185">Reference proteome</keyword>
<keyword evidence="3" id="KW-1003">Cell membrane</keyword>
<gene>
    <name evidence="9" type="ORF">MJB10_17065</name>
</gene>
<dbReference type="InterPro" id="IPR035906">
    <property type="entry name" value="MetI-like_sf"/>
</dbReference>
<dbReference type="PANTHER" id="PTHR43744">
    <property type="entry name" value="ABC TRANSPORTER PERMEASE PROTEIN MG189-RELATED-RELATED"/>
    <property type="match status" value="1"/>
</dbReference>
<dbReference type="GO" id="GO:0005886">
    <property type="term" value="C:plasma membrane"/>
    <property type="evidence" value="ECO:0007669"/>
    <property type="project" value="UniProtKB-SubCell"/>
</dbReference>
<evidence type="ECO:0000256" key="5">
    <source>
        <dbReference type="ARBA" id="ARBA00022989"/>
    </source>
</evidence>
<feature type="domain" description="ABC transmembrane type-1" evidence="8">
    <location>
        <begin position="1"/>
        <end position="47"/>
    </location>
</feature>